<dbReference type="PROSITE" id="PS50067">
    <property type="entry name" value="KINESIN_MOTOR_2"/>
    <property type="match status" value="1"/>
</dbReference>
<evidence type="ECO:0000256" key="4">
    <source>
        <dbReference type="ARBA" id="ARBA00022741"/>
    </source>
</evidence>
<dbReference type="InterPro" id="IPR031794">
    <property type="entry name" value="HMMR_C"/>
</dbReference>
<dbReference type="GO" id="GO:0003777">
    <property type="term" value="F:microtubule motor activity"/>
    <property type="evidence" value="ECO:0007669"/>
    <property type="project" value="InterPro"/>
</dbReference>
<dbReference type="InterPro" id="IPR027417">
    <property type="entry name" value="P-loop_NTPase"/>
</dbReference>
<evidence type="ECO:0000256" key="8">
    <source>
        <dbReference type="ARBA" id="ARBA00023212"/>
    </source>
</evidence>
<reference evidence="15" key="2">
    <citation type="submission" date="2023-03" db="EMBL/GenBank/DDBJ databases">
        <authorList>
            <consortium name="Wellcome Sanger Institute Data Sharing"/>
        </authorList>
    </citation>
    <scope>NUCLEOTIDE SEQUENCE [LARGE SCALE GENOMIC DNA]</scope>
</reference>
<feature type="coiled-coil region" evidence="11">
    <location>
        <begin position="367"/>
        <end position="394"/>
    </location>
</feature>
<evidence type="ECO:0000256" key="10">
    <source>
        <dbReference type="PROSITE-ProRule" id="PRU00283"/>
    </source>
</evidence>
<reference evidence="14 15" key="1">
    <citation type="submission" date="2018-05" db="EMBL/GenBank/DDBJ databases">
        <authorList>
            <person name="Datahose"/>
        </authorList>
    </citation>
    <scope>NUCLEOTIDE SEQUENCE</scope>
</reference>
<keyword evidence="15" id="KW-1185">Reference proteome</keyword>
<comment type="subcellular location">
    <subcellularLocation>
        <location evidence="1">Cytoplasm</location>
        <location evidence="1">Cytoskeleton</location>
        <location evidence="1">Spindle</location>
    </subcellularLocation>
</comment>
<dbReference type="Ensembl" id="ENSACLT00000062340.1">
    <property type="protein sequence ID" value="ENSACLP00000085610.1"/>
    <property type="gene ID" value="ENSACLG00000020969.2"/>
</dbReference>
<evidence type="ECO:0000256" key="1">
    <source>
        <dbReference type="ARBA" id="ARBA00004186"/>
    </source>
</evidence>
<dbReference type="GO" id="GO:0005524">
    <property type="term" value="F:ATP binding"/>
    <property type="evidence" value="ECO:0007669"/>
    <property type="project" value="UniProtKB-UniRule"/>
</dbReference>
<feature type="domain" description="Kinesin motor" evidence="13">
    <location>
        <begin position="22"/>
        <end position="360"/>
    </location>
</feature>
<feature type="coiled-coil region" evidence="11">
    <location>
        <begin position="464"/>
        <end position="537"/>
    </location>
</feature>
<keyword evidence="7 10" id="KW-0505">Motor protein</keyword>
<dbReference type="GO" id="GO:0005874">
    <property type="term" value="C:microtubule"/>
    <property type="evidence" value="ECO:0007669"/>
    <property type="project" value="UniProtKB-KW"/>
</dbReference>
<dbReference type="GO" id="GO:0005813">
    <property type="term" value="C:centrosome"/>
    <property type="evidence" value="ECO:0007669"/>
    <property type="project" value="UniProtKB-ARBA"/>
</dbReference>
<dbReference type="GO" id="GO:0000278">
    <property type="term" value="P:mitotic cell cycle"/>
    <property type="evidence" value="ECO:0007669"/>
    <property type="project" value="UniProtKB-ARBA"/>
</dbReference>
<dbReference type="InterPro" id="IPR036961">
    <property type="entry name" value="Kinesin_motor_dom_sf"/>
</dbReference>
<dbReference type="PROSITE" id="PS00411">
    <property type="entry name" value="KINESIN_MOTOR_1"/>
    <property type="match status" value="1"/>
</dbReference>
<dbReference type="Proteomes" id="UP000265100">
    <property type="component" value="Chromosome 19"/>
</dbReference>
<evidence type="ECO:0000256" key="12">
    <source>
        <dbReference type="SAM" id="Phobius"/>
    </source>
</evidence>
<dbReference type="PANTHER" id="PTHR37739">
    <property type="entry name" value="KINESIN-LIKE PROTEIN KIN-12D"/>
    <property type="match status" value="1"/>
</dbReference>
<evidence type="ECO:0000256" key="6">
    <source>
        <dbReference type="ARBA" id="ARBA00023054"/>
    </source>
</evidence>
<evidence type="ECO:0000256" key="3">
    <source>
        <dbReference type="ARBA" id="ARBA00022701"/>
    </source>
</evidence>
<keyword evidence="4 10" id="KW-0547">Nucleotide-binding</keyword>
<evidence type="ECO:0000256" key="7">
    <source>
        <dbReference type="ARBA" id="ARBA00023175"/>
    </source>
</evidence>
<evidence type="ECO:0000256" key="2">
    <source>
        <dbReference type="ARBA" id="ARBA00022490"/>
    </source>
</evidence>
<dbReference type="GO" id="GO:0008017">
    <property type="term" value="F:microtubule binding"/>
    <property type="evidence" value="ECO:0007669"/>
    <property type="project" value="InterPro"/>
</dbReference>
<name>A0AAX7VUU9_ASTCA</name>
<dbReference type="GO" id="GO:0005829">
    <property type="term" value="C:cytosol"/>
    <property type="evidence" value="ECO:0007669"/>
    <property type="project" value="UniProtKB-ARBA"/>
</dbReference>
<feature type="binding site" evidence="10">
    <location>
        <begin position="106"/>
        <end position="113"/>
    </location>
    <ligand>
        <name>ATP</name>
        <dbReference type="ChEBI" id="CHEBI:30616"/>
    </ligand>
</feature>
<dbReference type="GO" id="GO:0007018">
    <property type="term" value="P:microtubule-based movement"/>
    <property type="evidence" value="ECO:0007669"/>
    <property type="project" value="InterPro"/>
</dbReference>
<reference evidence="14" key="3">
    <citation type="submission" date="2025-08" db="UniProtKB">
        <authorList>
            <consortium name="Ensembl"/>
        </authorList>
    </citation>
    <scope>IDENTIFICATION</scope>
</reference>
<dbReference type="PRINTS" id="PR00380">
    <property type="entry name" value="KINESINHEAVY"/>
</dbReference>
<keyword evidence="5 10" id="KW-0067">ATP-binding</keyword>
<reference evidence="14" key="4">
    <citation type="submission" date="2025-09" db="UniProtKB">
        <authorList>
            <consortium name="Ensembl"/>
        </authorList>
    </citation>
    <scope>IDENTIFICATION</scope>
</reference>
<evidence type="ECO:0000256" key="11">
    <source>
        <dbReference type="SAM" id="Coils"/>
    </source>
</evidence>
<dbReference type="CDD" id="cd01373">
    <property type="entry name" value="KISc_KLP2_like"/>
    <property type="match status" value="1"/>
</dbReference>
<keyword evidence="6 11" id="KW-0175">Coiled coil</keyword>
<evidence type="ECO:0000313" key="15">
    <source>
        <dbReference type="Proteomes" id="UP000265100"/>
    </source>
</evidence>
<keyword evidence="3" id="KW-0493">Microtubule</keyword>
<evidence type="ECO:0000256" key="5">
    <source>
        <dbReference type="ARBA" id="ARBA00022840"/>
    </source>
</evidence>
<sequence length="1144" mass="130385">MNSSGKGSADSAHLAASSESDSIKVFVRVRPLTRDTGLTTDGDQNLCLSVTSPNTIRLLSKPEPRTFTYDHVADMDTTQDAVFSSVAKNIVESCMNGYNGTIFAYGQTGSGKTFTMLGPSELDNFTDDLRGVIPRSFEYLFFLINREVERSSQSKSFLCKCSFIEIYNEQIYDLLDTASASLFLRENIKKGVFVEGVVEKFVNSAAEAYQVLSMGWRNRRVASTSMNRESSRSHAVFTMTLESKESINEVVNIRMSQLNLVDLAGSERQKDTHTEGSRLKEASSINRSLMCLGQVIMALVDVSNGKNRHICYRDSKLTFLLRDSLGGNAKTYIIANVHPGSKCFGETLSTLQFAQRAKLIKNKAVINEDTQGNVKQLQAEVKKLKEQLAQALTSQGVDYGRDIAPGGPELHMAKFMSAIRLWKKQDEEKKALLTKVAQLEEAWAQKDKFIHSSRMIVRFREDHISRLEKKLKAGENLLSDKDSQALIDQLKEEIKILKDQVEHHPKMTRYAAENYSLREENRQLRSLESVVKAQEVAAQVAVEIEEAFQKANYVWKNKTKLNAKLLQRQSDLTGALQAFEEYKDVTKKQMAQLESEKRYLEKSNKHLEKILEATNAYNKQEVSELNRIHVETLKILSTPTRGYNLRSRLVPLSSPEHLNGMDGNENGIWSEQPPSDMTEMALTEELRQVQDQASRIQAQLNEEELKNSKMLQEISKLEEQVQLSTERNNWNKDQLCLQETINNLQQSLQSEQQAAEVLRSEIRDLRLVLQSSDKELASVKNKLIDSQSEQQREMSQLSNSLISTQLQLDKVQLEWEQLLEQHRTLQDSFDQLQAEAKFEADQSRQQLDDRQKEIDELKAEIMVSELAGFTTALSENVDVVLDLINQTRDLRSDYPLQICDLKETLDRRVASNKIEVEVLQEEIVYATEEVERLTKVLDEQNSLLQASQEQTAKKDIIIQNLQQKVKFFYFVLFIQLSQSNNTSMLPISLISTFYQLQRQQEAVEKTIRNGAFQPPVEPTVTPKSFPRVKPAYVFNIYLVTASIIYIAMGRGLAYCTFVNLQVAFVTSATFCAFLQEIEVLRKQNIKLSEENGKLVGHKNHKQRIEYLVKLKKDNTKLQEENEKLRTEISLMRENTGCPPLELNL</sequence>
<dbReference type="InterPro" id="IPR001752">
    <property type="entry name" value="Kinesin_motor_dom"/>
</dbReference>
<comment type="similarity">
    <text evidence="9">Belongs to the TRAFAC class myosin-kinesin ATPase superfamily. Kinesin family. KIN-12 subfamily.</text>
</comment>
<dbReference type="GO" id="GO:0005819">
    <property type="term" value="C:spindle"/>
    <property type="evidence" value="ECO:0007669"/>
    <property type="project" value="UniProtKB-SubCell"/>
</dbReference>
<keyword evidence="12" id="KW-0472">Membrane</keyword>
<gene>
    <name evidence="14" type="primary">KIF15</name>
</gene>
<feature type="coiled-coil region" evidence="11">
    <location>
        <begin position="1107"/>
        <end position="1134"/>
    </location>
</feature>
<organism evidence="14 15">
    <name type="scientific">Astatotilapia calliptera</name>
    <name type="common">Eastern happy</name>
    <name type="synonym">Chromis callipterus</name>
    <dbReference type="NCBI Taxonomy" id="8154"/>
    <lineage>
        <taxon>Eukaryota</taxon>
        <taxon>Metazoa</taxon>
        <taxon>Chordata</taxon>
        <taxon>Craniata</taxon>
        <taxon>Vertebrata</taxon>
        <taxon>Euteleostomi</taxon>
        <taxon>Actinopterygii</taxon>
        <taxon>Neopterygii</taxon>
        <taxon>Teleostei</taxon>
        <taxon>Neoteleostei</taxon>
        <taxon>Acanthomorphata</taxon>
        <taxon>Ovalentaria</taxon>
        <taxon>Cichlomorphae</taxon>
        <taxon>Cichliformes</taxon>
        <taxon>Cichlidae</taxon>
        <taxon>African cichlids</taxon>
        <taxon>Pseudocrenilabrinae</taxon>
        <taxon>Haplochromini</taxon>
        <taxon>Astatotilapia</taxon>
    </lineage>
</organism>
<feature type="coiled-coil region" evidence="11">
    <location>
        <begin position="815"/>
        <end position="867"/>
    </location>
</feature>
<evidence type="ECO:0000256" key="9">
    <source>
        <dbReference type="ARBA" id="ARBA00034488"/>
    </source>
</evidence>
<protein>
    <recommendedName>
        <fullName evidence="13">Kinesin motor domain-containing protein</fullName>
    </recommendedName>
</protein>
<dbReference type="InterPro" id="IPR044986">
    <property type="entry name" value="KIF15/KIN-12"/>
</dbReference>
<feature type="transmembrane region" description="Helical" evidence="12">
    <location>
        <begin position="1031"/>
        <end position="1048"/>
    </location>
</feature>
<feature type="coiled-coil region" evidence="11">
    <location>
        <begin position="679"/>
        <end position="782"/>
    </location>
</feature>
<dbReference type="Gene3D" id="3.40.850.10">
    <property type="entry name" value="Kinesin motor domain"/>
    <property type="match status" value="1"/>
</dbReference>
<keyword evidence="12" id="KW-0812">Transmembrane</keyword>
<dbReference type="Pfam" id="PF00225">
    <property type="entry name" value="Kinesin"/>
    <property type="match status" value="1"/>
</dbReference>
<evidence type="ECO:0000313" key="14">
    <source>
        <dbReference type="Ensembl" id="ENSACLP00000085610.1"/>
    </source>
</evidence>
<dbReference type="PANTHER" id="PTHR37739:SF8">
    <property type="entry name" value="KINESIN-LIKE PROTEIN KIN-12D"/>
    <property type="match status" value="1"/>
</dbReference>
<feature type="coiled-coil region" evidence="11">
    <location>
        <begin position="902"/>
        <end position="950"/>
    </location>
</feature>
<dbReference type="GeneTree" id="ENSGT00940000156463"/>
<dbReference type="Pfam" id="PF15908">
    <property type="entry name" value="HMMR_C"/>
    <property type="match status" value="1"/>
</dbReference>
<feature type="coiled-coil region" evidence="11">
    <location>
        <begin position="576"/>
        <end position="610"/>
    </location>
</feature>
<dbReference type="AlphaFoldDB" id="A0AAX7VUU9"/>
<dbReference type="SUPFAM" id="SSF52540">
    <property type="entry name" value="P-loop containing nucleoside triphosphate hydrolases"/>
    <property type="match status" value="1"/>
</dbReference>
<proteinExistence type="inferred from homology"/>
<dbReference type="FunFam" id="3.40.850.10:FF:000034">
    <property type="entry name" value="Kinesin family member 15"/>
    <property type="match status" value="1"/>
</dbReference>
<keyword evidence="8" id="KW-0206">Cytoskeleton</keyword>
<evidence type="ECO:0000259" key="13">
    <source>
        <dbReference type="PROSITE" id="PS50067"/>
    </source>
</evidence>
<accession>A0AAX7VUU9</accession>
<keyword evidence="2" id="KW-0963">Cytoplasm</keyword>
<dbReference type="InterPro" id="IPR019821">
    <property type="entry name" value="Kinesin_motor_CS"/>
</dbReference>
<dbReference type="SMART" id="SM00129">
    <property type="entry name" value="KISc"/>
    <property type="match status" value="1"/>
</dbReference>
<keyword evidence="12" id="KW-1133">Transmembrane helix</keyword>